<keyword evidence="2" id="KW-1185">Reference proteome</keyword>
<reference evidence="1 2" key="1">
    <citation type="submission" date="2018-08" db="EMBL/GenBank/DDBJ databases">
        <title>Genomic Encyclopedia of Archaeal and Bacterial Type Strains, Phase II (KMG-II): from individual species to whole genera.</title>
        <authorList>
            <person name="Goeker M."/>
        </authorList>
    </citation>
    <scope>NUCLEOTIDE SEQUENCE [LARGE SCALE GENOMIC DNA]</scope>
    <source>
        <strain evidence="1 2">DSM 15986</strain>
    </source>
</reference>
<dbReference type="AlphaFoldDB" id="A0A3E0E4W1"/>
<sequence length="97" mass="11183">MLANVNLEKLVRDTHALALSLLLKYLAISIGPLRDIGLVFCEGIFGHTYCKPEFIVSLDFRSYKFYTGKIPNNHIIKSNRLPEEFWQPVLRSQFILS</sequence>
<evidence type="ECO:0000313" key="2">
    <source>
        <dbReference type="Proteomes" id="UP000256405"/>
    </source>
</evidence>
<name>A0A3E0E4W1_9BACT</name>
<dbReference type="Proteomes" id="UP000256405">
    <property type="component" value="Unassembled WGS sequence"/>
</dbReference>
<dbReference type="EMBL" id="QUNF01000002">
    <property type="protein sequence ID" value="REG92650.1"/>
    <property type="molecule type" value="Genomic_DNA"/>
</dbReference>
<proteinExistence type="predicted"/>
<organism evidence="1 2">
    <name type="scientific">Algoriphagus antarcticus</name>
    <dbReference type="NCBI Taxonomy" id="238540"/>
    <lineage>
        <taxon>Bacteria</taxon>
        <taxon>Pseudomonadati</taxon>
        <taxon>Bacteroidota</taxon>
        <taxon>Cytophagia</taxon>
        <taxon>Cytophagales</taxon>
        <taxon>Cyclobacteriaceae</taxon>
        <taxon>Algoriphagus</taxon>
    </lineage>
</organism>
<evidence type="ECO:0000313" key="1">
    <source>
        <dbReference type="EMBL" id="REG92650.1"/>
    </source>
</evidence>
<protein>
    <submittedName>
        <fullName evidence="1">Uncharacterized protein</fullName>
    </submittedName>
</protein>
<gene>
    <name evidence="1" type="ORF">C8N25_10248</name>
</gene>
<comment type="caution">
    <text evidence="1">The sequence shown here is derived from an EMBL/GenBank/DDBJ whole genome shotgun (WGS) entry which is preliminary data.</text>
</comment>
<accession>A0A3E0E4W1</accession>